<accession>A0A0A8Z3H4</accession>
<feature type="compositionally biased region" description="Low complexity" evidence="1">
    <location>
        <begin position="51"/>
        <end position="60"/>
    </location>
</feature>
<feature type="compositionally biased region" description="Pro residues" evidence="1">
    <location>
        <begin position="61"/>
        <end position="73"/>
    </location>
</feature>
<dbReference type="EMBL" id="GBRH01265667">
    <property type="protein sequence ID" value="JAD32228.1"/>
    <property type="molecule type" value="Transcribed_RNA"/>
</dbReference>
<name>A0A0A8Z3H4_ARUDO</name>
<evidence type="ECO:0000313" key="2">
    <source>
        <dbReference type="EMBL" id="JAD32228.1"/>
    </source>
</evidence>
<feature type="region of interest" description="Disordered" evidence="1">
    <location>
        <begin position="1"/>
        <end position="73"/>
    </location>
</feature>
<dbReference type="AlphaFoldDB" id="A0A0A8Z3H4"/>
<proteinExistence type="predicted"/>
<reference evidence="2" key="2">
    <citation type="journal article" date="2015" name="Data Brief">
        <title>Shoot transcriptome of the giant reed, Arundo donax.</title>
        <authorList>
            <person name="Barrero R.A."/>
            <person name="Guerrero F.D."/>
            <person name="Moolhuijzen P."/>
            <person name="Goolsby J.A."/>
            <person name="Tidwell J."/>
            <person name="Bellgard S.E."/>
            <person name="Bellgard M.I."/>
        </authorList>
    </citation>
    <scope>NUCLEOTIDE SEQUENCE</scope>
    <source>
        <tissue evidence="2">Shoot tissue taken approximately 20 cm above the soil surface</tissue>
    </source>
</reference>
<organism evidence="2">
    <name type="scientific">Arundo donax</name>
    <name type="common">Giant reed</name>
    <name type="synonym">Donax arundinaceus</name>
    <dbReference type="NCBI Taxonomy" id="35708"/>
    <lineage>
        <taxon>Eukaryota</taxon>
        <taxon>Viridiplantae</taxon>
        <taxon>Streptophyta</taxon>
        <taxon>Embryophyta</taxon>
        <taxon>Tracheophyta</taxon>
        <taxon>Spermatophyta</taxon>
        <taxon>Magnoliopsida</taxon>
        <taxon>Liliopsida</taxon>
        <taxon>Poales</taxon>
        <taxon>Poaceae</taxon>
        <taxon>PACMAD clade</taxon>
        <taxon>Arundinoideae</taxon>
        <taxon>Arundineae</taxon>
        <taxon>Arundo</taxon>
    </lineage>
</organism>
<protein>
    <submittedName>
        <fullName evidence="2">Uncharacterized protein</fullName>
    </submittedName>
</protein>
<reference evidence="2" key="1">
    <citation type="submission" date="2014-09" db="EMBL/GenBank/DDBJ databases">
        <authorList>
            <person name="Magalhaes I.L.F."/>
            <person name="Oliveira U."/>
            <person name="Santos F.R."/>
            <person name="Vidigal T.H.D.A."/>
            <person name="Brescovit A.D."/>
            <person name="Santos A.J."/>
        </authorList>
    </citation>
    <scope>NUCLEOTIDE SEQUENCE</scope>
    <source>
        <tissue evidence="2">Shoot tissue taken approximately 20 cm above the soil surface</tissue>
    </source>
</reference>
<feature type="compositionally biased region" description="Polar residues" evidence="1">
    <location>
        <begin position="1"/>
        <end position="11"/>
    </location>
</feature>
<sequence>MPSSSSKNTILQKIRSSSPSTRSWPYSRNEPRRILQRTQRHALYLHDRQRPTTSHLTTPPLATPPPTVPPPLL</sequence>
<feature type="compositionally biased region" description="Low complexity" evidence="1">
    <location>
        <begin position="15"/>
        <end position="28"/>
    </location>
</feature>
<evidence type="ECO:0000256" key="1">
    <source>
        <dbReference type="SAM" id="MobiDB-lite"/>
    </source>
</evidence>